<comment type="subcellular location">
    <subcellularLocation>
        <location evidence="1">Endosome</location>
    </subcellularLocation>
</comment>
<dbReference type="InterPro" id="IPR037202">
    <property type="entry name" value="ESCRT_assembly_dom"/>
</dbReference>
<evidence type="ECO:0000256" key="2">
    <source>
        <dbReference type="ARBA" id="ARBA00009594"/>
    </source>
</evidence>
<feature type="domain" description="SB" evidence="9">
    <location>
        <begin position="430"/>
        <end position="498"/>
    </location>
</feature>
<feature type="compositionally biased region" description="Pro residues" evidence="8">
    <location>
        <begin position="160"/>
        <end position="178"/>
    </location>
</feature>
<name>A0A0C9VYM4_SPHS4</name>
<keyword evidence="5 7" id="KW-0653">Protein transport</keyword>
<dbReference type="Proteomes" id="UP000054279">
    <property type="component" value="Unassembled WGS sequence"/>
</dbReference>
<dbReference type="GO" id="GO:0072666">
    <property type="term" value="P:establishment of protein localization to vacuole"/>
    <property type="evidence" value="ECO:0007669"/>
    <property type="project" value="UniProtKB-ARBA"/>
</dbReference>
<keyword evidence="6" id="KW-0175">Coiled coil</keyword>
<dbReference type="CDD" id="cd11685">
    <property type="entry name" value="UEV_TSG101-like"/>
    <property type="match status" value="1"/>
</dbReference>
<protein>
    <submittedName>
        <fullName evidence="11">Unplaced genomic scaffold SPHSTscaffold_44, whole genome shotgun sequence</fullName>
    </submittedName>
</protein>
<feature type="compositionally biased region" description="Polar residues" evidence="8">
    <location>
        <begin position="196"/>
        <end position="218"/>
    </location>
</feature>
<evidence type="ECO:0000256" key="1">
    <source>
        <dbReference type="ARBA" id="ARBA00004177"/>
    </source>
</evidence>
<organism evidence="11 12">
    <name type="scientific">Sphaerobolus stellatus (strain SS14)</name>
    <dbReference type="NCBI Taxonomy" id="990650"/>
    <lineage>
        <taxon>Eukaryota</taxon>
        <taxon>Fungi</taxon>
        <taxon>Dikarya</taxon>
        <taxon>Basidiomycota</taxon>
        <taxon>Agaricomycotina</taxon>
        <taxon>Agaricomycetes</taxon>
        <taxon>Phallomycetidae</taxon>
        <taxon>Geastrales</taxon>
        <taxon>Sphaerobolaceae</taxon>
        <taxon>Sphaerobolus</taxon>
    </lineage>
</organism>
<evidence type="ECO:0000256" key="6">
    <source>
        <dbReference type="ARBA" id="ARBA00023054"/>
    </source>
</evidence>
<evidence type="ECO:0000256" key="7">
    <source>
        <dbReference type="PROSITE-ProRule" id="PRU00644"/>
    </source>
</evidence>
<evidence type="ECO:0000259" key="9">
    <source>
        <dbReference type="PROSITE" id="PS51312"/>
    </source>
</evidence>
<dbReference type="PROSITE" id="PS51322">
    <property type="entry name" value="UEV"/>
    <property type="match status" value="1"/>
</dbReference>
<feature type="compositionally biased region" description="Polar residues" evidence="8">
    <location>
        <begin position="237"/>
        <end position="249"/>
    </location>
</feature>
<evidence type="ECO:0000259" key="10">
    <source>
        <dbReference type="PROSITE" id="PS51322"/>
    </source>
</evidence>
<dbReference type="GO" id="GO:0006886">
    <property type="term" value="P:intracellular protein transport"/>
    <property type="evidence" value="ECO:0007669"/>
    <property type="project" value="UniProtKB-ARBA"/>
</dbReference>
<dbReference type="AlphaFoldDB" id="A0A0C9VYM4"/>
<keyword evidence="3 7" id="KW-0813">Transport</keyword>
<feature type="compositionally biased region" description="Pro residues" evidence="8">
    <location>
        <begin position="318"/>
        <end position="334"/>
    </location>
</feature>
<dbReference type="Pfam" id="PF05743">
    <property type="entry name" value="UEV"/>
    <property type="match status" value="1"/>
</dbReference>
<dbReference type="InterPro" id="IPR052070">
    <property type="entry name" value="ESCRT-I_UEV_domain"/>
</dbReference>
<evidence type="ECO:0000256" key="4">
    <source>
        <dbReference type="ARBA" id="ARBA00022753"/>
    </source>
</evidence>
<sequence>MTDGLSLTQRWLRQNITAYQNKDIVYAHVDAVLAAYPTLRPKTDVYTYDDGRSQLMLCVHGLLPITYRRASYNIPVAVWLTHGYPRETPLVYVTPTSDMLVKASKHVDVSGLCSPPYIHAWQKKSEGCHLSALVDALVDQFSREPPVYAKPRTPDTSSRPAPPTPPRRPTPPPRPPLSDSPLSRSPPSVPQHPDFSRQQQNSTAGRQNFHSPARSSATPDPPVYFGGPPHHRPPYQGPNQQQRSASSYQPAPPHTPQYIPQVYTAPNYPTGPSQPSIQHQHQPPPPPLLPQAVVHSAPPSLPPPRPAPNLLEEDVDPSLPPPPPTAAPPRPPNPEILHLHAQVHAKLNAEFASLASTLAADMQRLQTAQRDLLAGEPAIRDEMARLEAVRDVCSVVRDRYRATVQAAESNLAELKRKGDPELDELMCSTTIVHNQLLDLVAEDNAIEDTLYHLHRALNAGRIDLDRFLRTTRSLAEEQFMKRALSEKISSSLPIGSWN</sequence>
<reference evidence="11 12" key="1">
    <citation type="submission" date="2014-06" db="EMBL/GenBank/DDBJ databases">
        <title>Evolutionary Origins and Diversification of the Mycorrhizal Mutualists.</title>
        <authorList>
            <consortium name="DOE Joint Genome Institute"/>
            <consortium name="Mycorrhizal Genomics Consortium"/>
            <person name="Kohler A."/>
            <person name="Kuo A."/>
            <person name="Nagy L.G."/>
            <person name="Floudas D."/>
            <person name="Copeland A."/>
            <person name="Barry K.W."/>
            <person name="Cichocki N."/>
            <person name="Veneault-Fourrey C."/>
            <person name="LaButti K."/>
            <person name="Lindquist E.A."/>
            <person name="Lipzen A."/>
            <person name="Lundell T."/>
            <person name="Morin E."/>
            <person name="Murat C."/>
            <person name="Riley R."/>
            <person name="Ohm R."/>
            <person name="Sun H."/>
            <person name="Tunlid A."/>
            <person name="Henrissat B."/>
            <person name="Grigoriev I.V."/>
            <person name="Hibbett D.S."/>
            <person name="Martin F."/>
        </authorList>
    </citation>
    <scope>NUCLEOTIDE SEQUENCE [LARGE SCALE GENOMIC DNA]</scope>
    <source>
        <strain evidence="11 12">SS14</strain>
    </source>
</reference>
<dbReference type="GO" id="GO:0043130">
    <property type="term" value="F:ubiquitin binding"/>
    <property type="evidence" value="ECO:0007669"/>
    <property type="project" value="TreeGrafter"/>
</dbReference>
<comment type="similarity">
    <text evidence="2">Belongs to the ubiquitin-conjugating enzyme family. UEV subfamily.</text>
</comment>
<evidence type="ECO:0000256" key="8">
    <source>
        <dbReference type="SAM" id="MobiDB-lite"/>
    </source>
</evidence>
<keyword evidence="4" id="KW-0967">Endosome</keyword>
<accession>A0A0C9VYM4</accession>
<gene>
    <name evidence="11" type="ORF">M422DRAFT_67735</name>
</gene>
<dbReference type="PANTHER" id="PTHR23306">
    <property type="entry name" value="TUMOR SUSCEPTIBILITY GENE 101 PROTEIN-RELATED"/>
    <property type="match status" value="1"/>
</dbReference>
<evidence type="ECO:0000313" key="12">
    <source>
        <dbReference type="Proteomes" id="UP000054279"/>
    </source>
</evidence>
<dbReference type="Gene3D" id="3.10.110.10">
    <property type="entry name" value="Ubiquitin Conjugating Enzyme"/>
    <property type="match status" value="1"/>
</dbReference>
<dbReference type="EMBL" id="KN837119">
    <property type="protein sequence ID" value="KIJ44120.1"/>
    <property type="molecule type" value="Genomic_DNA"/>
</dbReference>
<evidence type="ECO:0000256" key="3">
    <source>
        <dbReference type="ARBA" id="ARBA00022448"/>
    </source>
</evidence>
<dbReference type="SUPFAM" id="SSF140111">
    <property type="entry name" value="Endosomal sorting complex assembly domain"/>
    <property type="match status" value="1"/>
</dbReference>
<dbReference type="InterPro" id="IPR008883">
    <property type="entry name" value="UEV_N"/>
</dbReference>
<feature type="domain" description="UEV" evidence="10">
    <location>
        <begin position="6"/>
        <end position="151"/>
    </location>
</feature>
<dbReference type="PROSITE" id="PS51312">
    <property type="entry name" value="SB"/>
    <property type="match status" value="1"/>
</dbReference>
<dbReference type="OrthoDB" id="306304at2759"/>
<dbReference type="InterPro" id="IPR016135">
    <property type="entry name" value="UBQ-conjugating_enzyme/RWD"/>
</dbReference>
<dbReference type="Pfam" id="PF09454">
    <property type="entry name" value="Vps23_core"/>
    <property type="match status" value="1"/>
</dbReference>
<evidence type="ECO:0000313" key="11">
    <source>
        <dbReference type="EMBL" id="KIJ44120.1"/>
    </source>
</evidence>
<dbReference type="InterPro" id="IPR017916">
    <property type="entry name" value="SB_dom"/>
</dbReference>
<keyword evidence="12" id="KW-1185">Reference proteome</keyword>
<dbReference type="PANTHER" id="PTHR23306:SF3">
    <property type="entry name" value="TUMOR SUPPRESSOR PROTEIN 101"/>
    <property type="match status" value="1"/>
</dbReference>
<feature type="region of interest" description="Disordered" evidence="8">
    <location>
        <begin position="145"/>
        <end position="335"/>
    </location>
</feature>
<dbReference type="GO" id="GO:0000813">
    <property type="term" value="C:ESCRT I complex"/>
    <property type="evidence" value="ECO:0007669"/>
    <property type="project" value="TreeGrafter"/>
</dbReference>
<dbReference type="SUPFAM" id="SSF54495">
    <property type="entry name" value="UBC-like"/>
    <property type="match status" value="1"/>
</dbReference>
<evidence type="ECO:0000256" key="5">
    <source>
        <dbReference type="ARBA" id="ARBA00022927"/>
    </source>
</evidence>
<dbReference type="Gene3D" id="6.10.140.820">
    <property type="match status" value="1"/>
</dbReference>
<dbReference type="GO" id="GO:0043162">
    <property type="term" value="P:ubiquitin-dependent protein catabolic process via the multivesicular body sorting pathway"/>
    <property type="evidence" value="ECO:0007669"/>
    <property type="project" value="UniProtKB-ARBA"/>
</dbReference>
<dbReference type="HOGENOM" id="CLU_017548_2_0_1"/>
<proteinExistence type="inferred from homology"/>